<proteinExistence type="predicted"/>
<keyword evidence="2" id="KW-1185">Reference proteome</keyword>
<accession>A0ABS2N786</accession>
<sequence>MIYYMHFVPSPNELTKETIDSVIPAMKVGAYSGRVLYEEILIVLFMRLATCLRHHPEDFEEYIHAWSYWKRMIM</sequence>
<protein>
    <submittedName>
        <fullName evidence="1">Uncharacterized protein</fullName>
    </submittedName>
</protein>
<name>A0ABS2N786_9BACI</name>
<dbReference type="EMBL" id="JAFBDZ010000001">
    <property type="protein sequence ID" value="MBM7583693.1"/>
    <property type="molecule type" value="Genomic_DNA"/>
</dbReference>
<dbReference type="Proteomes" id="UP001646157">
    <property type="component" value="Unassembled WGS sequence"/>
</dbReference>
<evidence type="ECO:0000313" key="2">
    <source>
        <dbReference type="Proteomes" id="UP001646157"/>
    </source>
</evidence>
<evidence type="ECO:0000313" key="1">
    <source>
        <dbReference type="EMBL" id="MBM7583693.1"/>
    </source>
</evidence>
<reference evidence="1 2" key="1">
    <citation type="submission" date="2021-01" db="EMBL/GenBank/DDBJ databases">
        <title>Genomic Encyclopedia of Type Strains, Phase IV (KMG-IV): sequencing the most valuable type-strain genomes for metagenomic binning, comparative biology and taxonomic classification.</title>
        <authorList>
            <person name="Goeker M."/>
        </authorList>
    </citation>
    <scope>NUCLEOTIDE SEQUENCE [LARGE SCALE GENOMIC DNA]</scope>
    <source>
        <strain evidence="1 2">DSM 24834</strain>
    </source>
</reference>
<organism evidence="1 2">
    <name type="scientific">Rossellomorea pakistanensis</name>
    <dbReference type="NCBI Taxonomy" id="992288"/>
    <lineage>
        <taxon>Bacteria</taxon>
        <taxon>Bacillati</taxon>
        <taxon>Bacillota</taxon>
        <taxon>Bacilli</taxon>
        <taxon>Bacillales</taxon>
        <taxon>Bacillaceae</taxon>
        <taxon>Rossellomorea</taxon>
    </lineage>
</organism>
<dbReference type="RefSeq" id="WP_205167938.1">
    <property type="nucleotide sequence ID" value="NZ_JAFBDZ010000001.1"/>
</dbReference>
<gene>
    <name evidence="1" type="ORF">JOC86_000230</name>
</gene>
<comment type="caution">
    <text evidence="1">The sequence shown here is derived from an EMBL/GenBank/DDBJ whole genome shotgun (WGS) entry which is preliminary data.</text>
</comment>